<organism evidence="1 2">
    <name type="scientific">Corchorus olitorius</name>
    <dbReference type="NCBI Taxonomy" id="93759"/>
    <lineage>
        <taxon>Eukaryota</taxon>
        <taxon>Viridiplantae</taxon>
        <taxon>Streptophyta</taxon>
        <taxon>Embryophyta</taxon>
        <taxon>Tracheophyta</taxon>
        <taxon>Spermatophyta</taxon>
        <taxon>Magnoliopsida</taxon>
        <taxon>eudicotyledons</taxon>
        <taxon>Gunneridae</taxon>
        <taxon>Pentapetalae</taxon>
        <taxon>rosids</taxon>
        <taxon>malvids</taxon>
        <taxon>Malvales</taxon>
        <taxon>Malvaceae</taxon>
        <taxon>Grewioideae</taxon>
        <taxon>Apeibeae</taxon>
        <taxon>Corchorus</taxon>
    </lineage>
</organism>
<protein>
    <submittedName>
        <fullName evidence="1">Uncharacterized protein</fullName>
    </submittedName>
</protein>
<gene>
    <name evidence="1" type="ORF">COLO4_29267</name>
</gene>
<evidence type="ECO:0000313" key="2">
    <source>
        <dbReference type="Proteomes" id="UP000187203"/>
    </source>
</evidence>
<dbReference type="EMBL" id="AWUE01020280">
    <property type="protein sequence ID" value="OMO69114.1"/>
    <property type="molecule type" value="Genomic_DNA"/>
</dbReference>
<reference evidence="2" key="1">
    <citation type="submission" date="2013-09" db="EMBL/GenBank/DDBJ databases">
        <title>Corchorus olitorius genome sequencing.</title>
        <authorList>
            <person name="Alam M."/>
            <person name="Haque M.S."/>
            <person name="Islam M.S."/>
            <person name="Emdad E.M."/>
            <person name="Islam M.M."/>
            <person name="Ahmed B."/>
            <person name="Halim A."/>
            <person name="Hossen Q.M.M."/>
            <person name="Hossain M.Z."/>
            <person name="Ahmed R."/>
            <person name="Khan M.M."/>
            <person name="Islam R."/>
            <person name="Rashid M.M."/>
            <person name="Khan S.A."/>
            <person name="Rahman M.S."/>
            <person name="Alam M."/>
            <person name="Yahiya A.S."/>
            <person name="Khan M.S."/>
            <person name="Azam M.S."/>
            <person name="Haque T."/>
            <person name="Lashkar M.Z.H."/>
            <person name="Akhand A.I."/>
            <person name="Morshed G."/>
            <person name="Roy S."/>
            <person name="Uddin K.S."/>
            <person name="Rabeya T."/>
            <person name="Hossain A.S."/>
            <person name="Chowdhury A."/>
            <person name="Snigdha A.R."/>
            <person name="Mortoza M.S."/>
            <person name="Matin S.A."/>
            <person name="Hoque S.M.E."/>
            <person name="Islam M.K."/>
            <person name="Roy D.K."/>
            <person name="Haider R."/>
            <person name="Moosa M.M."/>
            <person name="Elias S.M."/>
            <person name="Hasan A.M."/>
            <person name="Jahan S."/>
            <person name="Shafiuddin M."/>
            <person name="Mahmood N."/>
            <person name="Shommy N.S."/>
        </authorList>
    </citation>
    <scope>NUCLEOTIDE SEQUENCE [LARGE SCALE GENOMIC DNA]</scope>
    <source>
        <strain evidence="2">cv. O-4</strain>
    </source>
</reference>
<dbReference type="AlphaFoldDB" id="A0A1R3HFM5"/>
<dbReference type="Proteomes" id="UP000187203">
    <property type="component" value="Unassembled WGS sequence"/>
</dbReference>
<accession>A0A1R3HFM5</accession>
<sequence length="69" mass="7798">MPVATIQIQIAFPTFRDLKVPRSGTFVPDHRSRGYTVSAATIQIQIAFPTFRDLKVPRSGTFVPDHRSR</sequence>
<proteinExistence type="predicted"/>
<name>A0A1R3HFM5_9ROSI</name>
<comment type="caution">
    <text evidence="1">The sequence shown here is derived from an EMBL/GenBank/DDBJ whole genome shotgun (WGS) entry which is preliminary data.</text>
</comment>
<keyword evidence="2" id="KW-1185">Reference proteome</keyword>
<evidence type="ECO:0000313" key="1">
    <source>
        <dbReference type="EMBL" id="OMO69114.1"/>
    </source>
</evidence>